<dbReference type="InterPro" id="IPR012337">
    <property type="entry name" value="RNaseH-like_sf"/>
</dbReference>
<dbReference type="PROSITE" id="PS50994">
    <property type="entry name" value="INTEGRASE"/>
    <property type="match status" value="1"/>
</dbReference>
<keyword evidence="2" id="KW-0808">Transferase</keyword>
<dbReference type="GO" id="GO:0042575">
    <property type="term" value="C:DNA polymerase complex"/>
    <property type="evidence" value="ECO:0007669"/>
    <property type="project" value="UniProtKB-ARBA"/>
</dbReference>
<feature type="domain" description="Integrase catalytic" evidence="9">
    <location>
        <begin position="573"/>
        <end position="657"/>
    </location>
</feature>
<keyword evidence="4" id="KW-0540">Nuclease</keyword>
<protein>
    <recommendedName>
        <fullName evidence="1">RNA-directed DNA polymerase</fullName>
        <ecNumber evidence="1">2.7.7.49</ecNumber>
    </recommendedName>
</protein>
<dbReference type="PANTHER" id="PTHR37984">
    <property type="entry name" value="PROTEIN CBG26694"/>
    <property type="match status" value="1"/>
</dbReference>
<dbReference type="SUPFAM" id="SSF56672">
    <property type="entry name" value="DNA/RNA polymerases"/>
    <property type="match status" value="1"/>
</dbReference>
<name>A0A9P0QB77_ACAOB</name>
<dbReference type="Gene3D" id="1.10.340.70">
    <property type="match status" value="1"/>
</dbReference>
<dbReference type="Gene3D" id="3.30.420.10">
    <property type="entry name" value="Ribonuclease H-like superfamily/Ribonuclease H"/>
    <property type="match status" value="1"/>
</dbReference>
<dbReference type="InterPro" id="IPR001969">
    <property type="entry name" value="Aspartic_peptidase_AS"/>
</dbReference>
<dbReference type="Proteomes" id="UP001152888">
    <property type="component" value="Unassembled WGS sequence"/>
</dbReference>
<evidence type="ECO:0000313" key="11">
    <source>
        <dbReference type="Proteomes" id="UP001152888"/>
    </source>
</evidence>
<evidence type="ECO:0000256" key="5">
    <source>
        <dbReference type="ARBA" id="ARBA00022759"/>
    </source>
</evidence>
<dbReference type="InterPro" id="IPR050951">
    <property type="entry name" value="Retrovirus_Pol_polyprotein"/>
</dbReference>
<organism evidence="10 11">
    <name type="scientific">Acanthoscelides obtectus</name>
    <name type="common">Bean weevil</name>
    <name type="synonym">Bruchus obtectus</name>
    <dbReference type="NCBI Taxonomy" id="200917"/>
    <lineage>
        <taxon>Eukaryota</taxon>
        <taxon>Metazoa</taxon>
        <taxon>Ecdysozoa</taxon>
        <taxon>Arthropoda</taxon>
        <taxon>Hexapoda</taxon>
        <taxon>Insecta</taxon>
        <taxon>Pterygota</taxon>
        <taxon>Neoptera</taxon>
        <taxon>Endopterygota</taxon>
        <taxon>Coleoptera</taxon>
        <taxon>Polyphaga</taxon>
        <taxon>Cucujiformia</taxon>
        <taxon>Chrysomeloidea</taxon>
        <taxon>Chrysomelidae</taxon>
        <taxon>Bruchinae</taxon>
        <taxon>Bruchini</taxon>
        <taxon>Acanthoscelides</taxon>
    </lineage>
</organism>
<dbReference type="GO" id="GO:0006508">
    <property type="term" value="P:proteolysis"/>
    <property type="evidence" value="ECO:0007669"/>
    <property type="project" value="InterPro"/>
</dbReference>
<dbReference type="GO" id="GO:0003676">
    <property type="term" value="F:nucleic acid binding"/>
    <property type="evidence" value="ECO:0007669"/>
    <property type="project" value="InterPro"/>
</dbReference>
<keyword evidence="6" id="KW-0378">Hydrolase</keyword>
<proteinExistence type="predicted"/>
<accession>A0A9P0QB77</accession>
<dbReference type="InterPro" id="IPR041588">
    <property type="entry name" value="Integrase_H2C2"/>
</dbReference>
<dbReference type="Gene3D" id="3.10.10.10">
    <property type="entry name" value="HIV Type 1 Reverse Transcriptase, subunit A, domain 1"/>
    <property type="match status" value="1"/>
</dbReference>
<keyword evidence="7" id="KW-0695">RNA-directed DNA polymerase</keyword>
<dbReference type="GO" id="GO:0004519">
    <property type="term" value="F:endonuclease activity"/>
    <property type="evidence" value="ECO:0007669"/>
    <property type="project" value="UniProtKB-KW"/>
</dbReference>
<evidence type="ECO:0000259" key="9">
    <source>
        <dbReference type="PROSITE" id="PS50994"/>
    </source>
</evidence>
<feature type="region of interest" description="Disordered" evidence="8">
    <location>
        <begin position="39"/>
        <end position="78"/>
    </location>
</feature>
<evidence type="ECO:0000256" key="3">
    <source>
        <dbReference type="ARBA" id="ARBA00022695"/>
    </source>
</evidence>
<dbReference type="FunFam" id="1.10.340.70:FF:000001">
    <property type="entry name" value="Retrovirus-related Pol polyprotein from transposon gypsy-like Protein"/>
    <property type="match status" value="1"/>
</dbReference>
<dbReference type="GO" id="GO:0004190">
    <property type="term" value="F:aspartic-type endopeptidase activity"/>
    <property type="evidence" value="ECO:0007669"/>
    <property type="project" value="InterPro"/>
</dbReference>
<dbReference type="PROSITE" id="PS00141">
    <property type="entry name" value="ASP_PROTEASE"/>
    <property type="match status" value="1"/>
</dbReference>
<dbReference type="Pfam" id="PF17921">
    <property type="entry name" value="Integrase_H2C2"/>
    <property type="match status" value="1"/>
</dbReference>
<dbReference type="InterPro" id="IPR021109">
    <property type="entry name" value="Peptidase_aspartic_dom_sf"/>
</dbReference>
<dbReference type="AlphaFoldDB" id="A0A9P0QB77"/>
<dbReference type="InterPro" id="IPR036397">
    <property type="entry name" value="RNaseH_sf"/>
</dbReference>
<dbReference type="PANTHER" id="PTHR37984:SF5">
    <property type="entry name" value="PROTEIN NYNRIN-LIKE"/>
    <property type="match status" value="1"/>
</dbReference>
<keyword evidence="3" id="KW-0548">Nucleotidyltransferase</keyword>
<dbReference type="CDD" id="cd00303">
    <property type="entry name" value="retropepsin_like"/>
    <property type="match status" value="1"/>
</dbReference>
<evidence type="ECO:0000256" key="1">
    <source>
        <dbReference type="ARBA" id="ARBA00012493"/>
    </source>
</evidence>
<evidence type="ECO:0000256" key="2">
    <source>
        <dbReference type="ARBA" id="ARBA00022679"/>
    </source>
</evidence>
<dbReference type="InterPro" id="IPR043502">
    <property type="entry name" value="DNA/RNA_pol_sf"/>
</dbReference>
<evidence type="ECO:0000256" key="8">
    <source>
        <dbReference type="SAM" id="MobiDB-lite"/>
    </source>
</evidence>
<dbReference type="Gene3D" id="2.40.70.10">
    <property type="entry name" value="Acid Proteases"/>
    <property type="match status" value="1"/>
</dbReference>
<feature type="compositionally biased region" description="Basic and acidic residues" evidence="8">
    <location>
        <begin position="61"/>
        <end position="72"/>
    </location>
</feature>
<keyword evidence="5" id="KW-0255">Endonuclease</keyword>
<dbReference type="OrthoDB" id="6724604at2759"/>
<evidence type="ECO:0000256" key="4">
    <source>
        <dbReference type="ARBA" id="ARBA00022722"/>
    </source>
</evidence>
<sequence>MLVKHFDVEVQRSMIINNFTSPDTVEEYLRRIDELSTVGGSNRNMNNAQGYSNRSENNRTNSEREISRDKWSTARGNNEGHTVRSLACMGDPDIDLLSDPEDIVQDDEKVSPTISIHIFGTLVEVLIDSGSDICAISEKFYSELSNLGKFPILPVIRGVISVAIGGKTQKIKSQILIPVQLDGIDMDVNCLVIPQLNCNLIFGSNWLSKHHARLDYQYSQLKLMIEGVSINTKLSFRIDPQKISINLCEKNDYVFDVVENKASRVTPLVEYSVDDGDSRSKGYSAKDIQAAAAKTTLSGSAKASLLSILEKYRNTFSDTPGRVVNYFHQIELVDENEFNFVAYPVPMVYRDEVRRQMGEMLAAGVIQKERTSYISPLVCVKKRDGNIRVCLDARGLNSKMKKDFVNPPNPFELMANFKQGQIMSTIDLTQAYWQIPVLPDHTKYLGRDQLDDEWIREKIRFLELITRYVRVFSGREFKIYEWYVLHEGLLFKRGDSRNKGYKLCVPKAQVKELILAHHQSMGHFGKAKTYAYMRHSFYWPRMQRHVRQVVASCDLCQKAKPSPISKAELHPILVDEPGKLVCIDLIGPLSVGRGGVTQLFVLVDAFTKFVKLYALRRATEKTLLKRLFDDYIPSVQKPVSICPIMELSSRVIFGESS</sequence>
<dbReference type="SUPFAM" id="SSF53098">
    <property type="entry name" value="Ribonuclease H-like"/>
    <property type="match status" value="1"/>
</dbReference>
<dbReference type="GO" id="GO:0003964">
    <property type="term" value="F:RNA-directed DNA polymerase activity"/>
    <property type="evidence" value="ECO:0007669"/>
    <property type="project" value="UniProtKB-KW"/>
</dbReference>
<gene>
    <name evidence="10" type="ORF">ACAOBT_LOCUS35333</name>
</gene>
<dbReference type="SUPFAM" id="SSF50630">
    <property type="entry name" value="Acid proteases"/>
    <property type="match status" value="1"/>
</dbReference>
<dbReference type="Pfam" id="PF08284">
    <property type="entry name" value="RVP_2"/>
    <property type="match status" value="1"/>
</dbReference>
<dbReference type="EMBL" id="CAKOFQ010008889">
    <property type="protein sequence ID" value="CAH2016400.1"/>
    <property type="molecule type" value="Genomic_DNA"/>
</dbReference>
<dbReference type="EC" id="2.7.7.49" evidence="1"/>
<dbReference type="InterPro" id="IPR001584">
    <property type="entry name" value="Integrase_cat-core"/>
</dbReference>
<feature type="compositionally biased region" description="Polar residues" evidence="8">
    <location>
        <begin position="39"/>
        <end position="51"/>
    </location>
</feature>
<evidence type="ECO:0000313" key="10">
    <source>
        <dbReference type="EMBL" id="CAH2016400.1"/>
    </source>
</evidence>
<evidence type="ECO:0000256" key="7">
    <source>
        <dbReference type="ARBA" id="ARBA00022918"/>
    </source>
</evidence>
<reference evidence="10" key="1">
    <citation type="submission" date="2022-03" db="EMBL/GenBank/DDBJ databases">
        <authorList>
            <person name="Sayadi A."/>
        </authorList>
    </citation>
    <scope>NUCLEOTIDE SEQUENCE</scope>
</reference>
<dbReference type="GO" id="GO:0015074">
    <property type="term" value="P:DNA integration"/>
    <property type="evidence" value="ECO:0007669"/>
    <property type="project" value="InterPro"/>
</dbReference>
<comment type="caution">
    <text evidence="10">The sequence shown here is derived from an EMBL/GenBank/DDBJ whole genome shotgun (WGS) entry which is preliminary data.</text>
</comment>
<keyword evidence="11" id="KW-1185">Reference proteome</keyword>
<evidence type="ECO:0000256" key="6">
    <source>
        <dbReference type="ARBA" id="ARBA00022801"/>
    </source>
</evidence>